<dbReference type="RefSeq" id="WP_073271643.1">
    <property type="nucleotide sequence ID" value="NZ_FRAC01000006.1"/>
</dbReference>
<dbReference type="InterPro" id="IPR000772">
    <property type="entry name" value="Ricin_B_lectin"/>
</dbReference>
<organism evidence="2 3">
    <name type="scientific">Anaerocolumna jejuensis DSM 15929</name>
    <dbReference type="NCBI Taxonomy" id="1121322"/>
    <lineage>
        <taxon>Bacteria</taxon>
        <taxon>Bacillati</taxon>
        <taxon>Bacillota</taxon>
        <taxon>Clostridia</taxon>
        <taxon>Lachnospirales</taxon>
        <taxon>Lachnospiraceae</taxon>
        <taxon>Anaerocolumna</taxon>
    </lineage>
</organism>
<accession>A0A1M6JEH8</accession>
<feature type="domain" description="Ricin B lectin" evidence="1">
    <location>
        <begin position="460"/>
        <end position="512"/>
    </location>
</feature>
<feature type="domain" description="Ricin B lectin" evidence="1">
    <location>
        <begin position="377"/>
        <end position="453"/>
    </location>
</feature>
<dbReference type="PROSITE" id="PS50231">
    <property type="entry name" value="RICIN_B_LECTIN"/>
    <property type="match status" value="1"/>
</dbReference>
<evidence type="ECO:0000259" key="1">
    <source>
        <dbReference type="Pfam" id="PF14200"/>
    </source>
</evidence>
<evidence type="ECO:0000313" key="2">
    <source>
        <dbReference type="EMBL" id="SHJ45040.1"/>
    </source>
</evidence>
<dbReference type="InterPro" id="IPR036278">
    <property type="entry name" value="Sialidase_sf"/>
</dbReference>
<dbReference type="Proteomes" id="UP000184386">
    <property type="component" value="Unassembled WGS sequence"/>
</dbReference>
<dbReference type="Pfam" id="PF14200">
    <property type="entry name" value="RicinB_lectin_2"/>
    <property type="match status" value="2"/>
</dbReference>
<dbReference type="CDD" id="cd15482">
    <property type="entry name" value="Sialidase_non-viral"/>
    <property type="match status" value="1"/>
</dbReference>
<dbReference type="Gene3D" id="2.80.10.50">
    <property type="match status" value="1"/>
</dbReference>
<sequence length="514" mass="56164">MLKVRKNVLRMIAGLLSFIILLSVFILPAMAVNAYGPLTMYTAEPAASVRYGTLYPHAIQLQYQNNGAYNGRMYATFEKYTVEPFTFPVFESTDSGASWTRLPDVTDEVNGWGLKQEPHLFELPQDIGSLEKGTIIMIGNSEPADDSKTKIDMYKSTDLCRSWTFVSSVASGGKAAMGTASAIWEPWLIAANNKLICFYSDERGMTSGGQKIVAQSTTDGVNWSPPFDVCNFSSLNPSHRPGMPVVTKMANGQYIMVYEYIGLPGAPNYYKITSDAENWSPSERGTVYGYGGDPYVAVMKDGKVVAGGYNDTGIFVNANNGTGIWTKQAAPLANGYRRCLVPLANGRLFIMNGGPLKEPALNSVTYADMPVNGVEGQSIYFKLMNKAAGKALDGMGDTTAGSNVCQFAENVTDNQLWINVDLGNGYFAIQNKATGLRLDTMGRKTDGSIVGQYTASSSYNQQWSIVSQDGDYWKIVNRATGKCLDTGDQTGDGAPMQQWYSNYSNNQLWRFSSN</sequence>
<dbReference type="InterPro" id="IPR035992">
    <property type="entry name" value="Ricin_B-like_lectins"/>
</dbReference>
<keyword evidence="2" id="KW-0430">Lectin</keyword>
<dbReference type="STRING" id="1121322.SAMN02745136_00047"/>
<dbReference type="GO" id="GO:0030246">
    <property type="term" value="F:carbohydrate binding"/>
    <property type="evidence" value="ECO:0007669"/>
    <property type="project" value="UniProtKB-KW"/>
</dbReference>
<dbReference type="EMBL" id="FRAC01000006">
    <property type="protein sequence ID" value="SHJ45040.1"/>
    <property type="molecule type" value="Genomic_DNA"/>
</dbReference>
<dbReference type="Gene3D" id="2.120.10.10">
    <property type="match status" value="1"/>
</dbReference>
<dbReference type="SUPFAM" id="SSF50370">
    <property type="entry name" value="Ricin B-like lectins"/>
    <property type="match status" value="1"/>
</dbReference>
<protein>
    <submittedName>
        <fullName evidence="2">Ricin-type beta-trefoil lectin domain-like</fullName>
    </submittedName>
</protein>
<dbReference type="OrthoDB" id="142430at2"/>
<gene>
    <name evidence="2" type="ORF">SAMN02745136_00047</name>
</gene>
<dbReference type="PANTHER" id="PTHR38792">
    <property type="entry name" value="BNR/ASP-BOX REPEAT DOMAIN PROTEIN (AFU_ORTHOLOGUE AFUA_7G06430)-RELATED"/>
    <property type="match status" value="1"/>
</dbReference>
<reference evidence="2 3" key="1">
    <citation type="submission" date="2016-11" db="EMBL/GenBank/DDBJ databases">
        <authorList>
            <person name="Jaros S."/>
            <person name="Januszkiewicz K."/>
            <person name="Wedrychowicz H."/>
        </authorList>
    </citation>
    <scope>NUCLEOTIDE SEQUENCE [LARGE SCALE GENOMIC DNA]</scope>
    <source>
        <strain evidence="2 3">DSM 15929</strain>
    </source>
</reference>
<dbReference type="SUPFAM" id="SSF50939">
    <property type="entry name" value="Sialidases"/>
    <property type="match status" value="1"/>
</dbReference>
<dbReference type="AlphaFoldDB" id="A0A1M6JEH8"/>
<dbReference type="PANTHER" id="PTHR38792:SF3">
    <property type="entry name" value="BNR_ASP-BOX REPEAT DOMAIN PROTEIN (AFU_ORTHOLOGUE AFUA_7G06430)-RELATED"/>
    <property type="match status" value="1"/>
</dbReference>
<evidence type="ECO:0000313" key="3">
    <source>
        <dbReference type="Proteomes" id="UP000184386"/>
    </source>
</evidence>
<dbReference type="CDD" id="cd00161">
    <property type="entry name" value="beta-trefoil_Ricin-like"/>
    <property type="match status" value="1"/>
</dbReference>
<name>A0A1M6JEH8_9FIRM</name>
<keyword evidence="3" id="KW-1185">Reference proteome</keyword>
<proteinExistence type="predicted"/>